<accession>A0A1B8GKF1</accession>
<feature type="chain" id="PRO_5008608673" evidence="1">
    <location>
        <begin position="18"/>
        <end position="118"/>
    </location>
</feature>
<reference evidence="2 3" key="1">
    <citation type="submission" date="2016-03" db="EMBL/GenBank/DDBJ databases">
        <title>Comparative genomics of Pseudogymnoascus destructans, the fungus causing white-nose syndrome of bats.</title>
        <authorList>
            <person name="Palmer J.M."/>
            <person name="Drees K.P."/>
            <person name="Foster J.T."/>
            <person name="Lindner D.L."/>
        </authorList>
    </citation>
    <scope>NUCLEOTIDE SEQUENCE [LARGE SCALE GENOMIC DNA]</scope>
    <source>
        <strain evidence="2 3">UAMH 10579</strain>
    </source>
</reference>
<proteinExistence type="predicted"/>
<evidence type="ECO:0000313" key="2">
    <source>
        <dbReference type="EMBL" id="OBT96304.1"/>
    </source>
</evidence>
<dbReference type="OrthoDB" id="3596175at2759"/>
<reference evidence="3" key="2">
    <citation type="journal article" date="2018" name="Nat. Commun.">
        <title>Extreme sensitivity to ultraviolet light in the fungal pathogen causing white-nose syndrome of bats.</title>
        <authorList>
            <person name="Palmer J.M."/>
            <person name="Drees K.P."/>
            <person name="Foster J.T."/>
            <person name="Lindner D.L."/>
        </authorList>
    </citation>
    <scope>NUCLEOTIDE SEQUENCE [LARGE SCALE GENOMIC DNA]</scope>
    <source>
        <strain evidence="3">UAMH 10579</strain>
    </source>
</reference>
<dbReference type="RefSeq" id="XP_018130037.1">
    <property type="nucleotide sequence ID" value="XM_018275272.1"/>
</dbReference>
<dbReference type="EMBL" id="KV460229">
    <property type="protein sequence ID" value="OBT96304.1"/>
    <property type="molecule type" value="Genomic_DNA"/>
</dbReference>
<dbReference type="AlphaFoldDB" id="A0A1B8GKF1"/>
<dbReference type="Proteomes" id="UP000091956">
    <property type="component" value="Unassembled WGS sequence"/>
</dbReference>
<protein>
    <submittedName>
        <fullName evidence="2">Uncharacterized protein</fullName>
    </submittedName>
</protein>
<evidence type="ECO:0000256" key="1">
    <source>
        <dbReference type="SAM" id="SignalP"/>
    </source>
</evidence>
<dbReference type="GeneID" id="28839200"/>
<feature type="signal peptide" evidence="1">
    <location>
        <begin position="1"/>
        <end position="17"/>
    </location>
</feature>
<sequence length="118" mass="12562">MQSTILKLAVLAAAVLAYPGPHVEQRDTRQFFGYTDFECAGGTIMTGPVTTGVCVAAPEAMTSAQIFGSNFWDAQVKFYSDSSCQDEISAVTEVGDNEASLCFDLGTKAKSVKYVSSL</sequence>
<keyword evidence="3" id="KW-1185">Reference proteome</keyword>
<evidence type="ECO:0000313" key="3">
    <source>
        <dbReference type="Proteomes" id="UP000091956"/>
    </source>
</evidence>
<name>A0A1B8GKF1_9PEZI</name>
<keyword evidence="1" id="KW-0732">Signal</keyword>
<organism evidence="2 3">
    <name type="scientific">Pseudogymnoascus verrucosus</name>
    <dbReference type="NCBI Taxonomy" id="342668"/>
    <lineage>
        <taxon>Eukaryota</taxon>
        <taxon>Fungi</taxon>
        <taxon>Dikarya</taxon>
        <taxon>Ascomycota</taxon>
        <taxon>Pezizomycotina</taxon>
        <taxon>Leotiomycetes</taxon>
        <taxon>Thelebolales</taxon>
        <taxon>Thelebolaceae</taxon>
        <taxon>Pseudogymnoascus</taxon>
    </lineage>
</organism>
<gene>
    <name evidence="2" type="ORF">VE01_05814</name>
</gene>